<dbReference type="GO" id="GO:0015833">
    <property type="term" value="P:peptide transport"/>
    <property type="evidence" value="ECO:0007669"/>
    <property type="project" value="TreeGrafter"/>
</dbReference>
<name>A0A239U3X1_9STAP</name>
<dbReference type="InterPro" id="IPR000914">
    <property type="entry name" value="SBP_5_dom"/>
</dbReference>
<evidence type="ECO:0000259" key="5">
    <source>
        <dbReference type="Pfam" id="PF00496"/>
    </source>
</evidence>
<keyword evidence="7" id="KW-1185">Reference proteome</keyword>
<dbReference type="PANTHER" id="PTHR30290:SF9">
    <property type="entry name" value="OLIGOPEPTIDE-BINDING PROTEIN APPA"/>
    <property type="match status" value="1"/>
</dbReference>
<reference evidence="6 7" key="1">
    <citation type="submission" date="2019-07" db="EMBL/GenBank/DDBJ databases">
        <title>Whole genome shotgun sequence of Staphylococcus piscifermentans NBRC 109625.</title>
        <authorList>
            <person name="Hosoyama A."/>
            <person name="Uohara A."/>
            <person name="Ohji S."/>
            <person name="Ichikawa N."/>
        </authorList>
    </citation>
    <scope>NUCLEOTIDE SEQUENCE [LARGE SCALE GENOMIC DNA]</scope>
    <source>
        <strain evidence="6 7">NBRC 109625</strain>
    </source>
</reference>
<dbReference type="NCBIfam" id="NF045468">
    <property type="entry name" value="Opp5A_nikA"/>
    <property type="match status" value="1"/>
</dbReference>
<protein>
    <submittedName>
        <fullName evidence="6">Nickel ABC transporter substrate-binding protein</fullName>
    </submittedName>
</protein>
<evidence type="ECO:0000313" key="7">
    <source>
        <dbReference type="Proteomes" id="UP000321736"/>
    </source>
</evidence>
<evidence type="ECO:0000256" key="4">
    <source>
        <dbReference type="SAM" id="SignalP"/>
    </source>
</evidence>
<comment type="caution">
    <text evidence="6">The sequence shown here is derived from an EMBL/GenBank/DDBJ whole genome shotgun (WGS) entry which is preliminary data.</text>
</comment>
<keyword evidence="2" id="KW-0813">Transport</keyword>
<dbReference type="InterPro" id="IPR039424">
    <property type="entry name" value="SBP_5"/>
</dbReference>
<keyword evidence="3 4" id="KW-0732">Signal</keyword>
<dbReference type="PIRSF" id="PIRSF002741">
    <property type="entry name" value="MppA"/>
    <property type="match status" value="1"/>
</dbReference>
<dbReference type="Pfam" id="PF00496">
    <property type="entry name" value="SBP_bac_5"/>
    <property type="match status" value="1"/>
</dbReference>
<evidence type="ECO:0000256" key="2">
    <source>
        <dbReference type="ARBA" id="ARBA00022448"/>
    </source>
</evidence>
<dbReference type="GO" id="GO:0043190">
    <property type="term" value="C:ATP-binding cassette (ABC) transporter complex"/>
    <property type="evidence" value="ECO:0007669"/>
    <property type="project" value="InterPro"/>
</dbReference>
<organism evidence="6 7">
    <name type="scientific">Staphylococcus piscifermentans</name>
    <dbReference type="NCBI Taxonomy" id="70258"/>
    <lineage>
        <taxon>Bacteria</taxon>
        <taxon>Bacillati</taxon>
        <taxon>Bacillota</taxon>
        <taxon>Bacilli</taxon>
        <taxon>Bacillales</taxon>
        <taxon>Staphylococcaceae</taxon>
        <taxon>Staphylococcus</taxon>
    </lineage>
</organism>
<dbReference type="Proteomes" id="UP000321736">
    <property type="component" value="Unassembled WGS sequence"/>
</dbReference>
<dbReference type="OrthoDB" id="9796817at2"/>
<gene>
    <name evidence="6" type="ORF">SPI02_00910</name>
</gene>
<dbReference type="InterPro" id="IPR030678">
    <property type="entry name" value="Peptide/Ni-bd"/>
</dbReference>
<dbReference type="PROSITE" id="PS51257">
    <property type="entry name" value="PROKAR_LIPOPROTEIN"/>
    <property type="match status" value="1"/>
</dbReference>
<dbReference type="InterPro" id="IPR050035">
    <property type="entry name" value="NikA"/>
</dbReference>
<dbReference type="GO" id="GO:0042597">
    <property type="term" value="C:periplasmic space"/>
    <property type="evidence" value="ECO:0007669"/>
    <property type="project" value="UniProtKB-ARBA"/>
</dbReference>
<dbReference type="CDD" id="cd08490">
    <property type="entry name" value="PBP2_NikA_DppA_OppA_like_3"/>
    <property type="match status" value="1"/>
</dbReference>
<feature type="signal peptide" evidence="4">
    <location>
        <begin position="1"/>
        <end position="21"/>
    </location>
</feature>
<dbReference type="RefSeq" id="WP_095105385.1">
    <property type="nucleotide sequence ID" value="NZ_BKAR01000001.1"/>
</dbReference>
<dbReference type="Gene3D" id="3.10.105.10">
    <property type="entry name" value="Dipeptide-binding Protein, Domain 3"/>
    <property type="match status" value="1"/>
</dbReference>
<evidence type="ECO:0000313" key="6">
    <source>
        <dbReference type="EMBL" id="GEP83506.1"/>
    </source>
</evidence>
<dbReference type="AlphaFoldDB" id="A0A239U3X1"/>
<evidence type="ECO:0000256" key="3">
    <source>
        <dbReference type="ARBA" id="ARBA00022729"/>
    </source>
</evidence>
<dbReference type="Gene3D" id="3.40.190.10">
    <property type="entry name" value="Periplasmic binding protein-like II"/>
    <property type="match status" value="1"/>
</dbReference>
<dbReference type="SUPFAM" id="SSF53850">
    <property type="entry name" value="Periplasmic binding protein-like II"/>
    <property type="match status" value="1"/>
</dbReference>
<dbReference type="EMBL" id="BKAR01000001">
    <property type="protein sequence ID" value="GEP83506.1"/>
    <property type="molecule type" value="Genomic_DNA"/>
</dbReference>
<feature type="chain" id="PRO_5039463328" evidence="4">
    <location>
        <begin position="22"/>
        <end position="495"/>
    </location>
</feature>
<feature type="domain" description="Solute-binding protein family 5" evidence="5">
    <location>
        <begin position="67"/>
        <end position="411"/>
    </location>
</feature>
<evidence type="ECO:0000256" key="1">
    <source>
        <dbReference type="ARBA" id="ARBA00005695"/>
    </source>
</evidence>
<accession>A0A239U3X1</accession>
<sequence length="495" mass="55249">MKKIIYSTAATTLLLAGCSNGGNQHNQANNLNIELPLKTNTLAPYDTDVPVSIGAAETLFKTLSDGKIQPYLVKSYQQPSDDTLKLTLKNNIKFQNGHHLTGEAVKNSLEKGLKDSDLLKATLPIQSIQASGQDVTIKTKGAFPELVSELASPFTAIYDTNAKTDVKKTPVGTGPYAIKDFKRSQKIDLNQNKDYWQGKPKLEHLDVTFNEDGSSRTDHVLSGKTDITTNVPVDKIKSVKDSDKAYLKATSGFRTSLLLYNHTSTKMTKEVREALDNIINRDQITSKIADNYAKPATGPFNTKLDFIQDKTVPKQNIEKAKALMEKAGYSKKHPLTINVSSYSGRPELTKIAQVIQSDAKKAYINIKIQNVDDIEGFLKNKKDWDASMYSFGTIPRGDTGYFFNMAYKKDGAVNKGAYHNQKVDQLIDELNHTVDKNKRHALTNEILEVSKKDIPNSYITYNDQIDAINKDVQNFKVTPEGIYLIDYKVDKQKHD</sequence>
<dbReference type="GO" id="GO:1904680">
    <property type="term" value="F:peptide transmembrane transporter activity"/>
    <property type="evidence" value="ECO:0007669"/>
    <property type="project" value="TreeGrafter"/>
</dbReference>
<comment type="similarity">
    <text evidence="1">Belongs to the bacterial solute-binding protein 5 family.</text>
</comment>
<proteinExistence type="inferred from homology"/>
<dbReference type="PANTHER" id="PTHR30290">
    <property type="entry name" value="PERIPLASMIC BINDING COMPONENT OF ABC TRANSPORTER"/>
    <property type="match status" value="1"/>
</dbReference>